<dbReference type="Pfam" id="PF12739">
    <property type="entry name" value="TRAPPC-Trs85"/>
    <property type="match status" value="1"/>
</dbReference>
<dbReference type="VEuPathDB" id="VectorBase:ASIC016820"/>
<dbReference type="Proteomes" id="UP000030765">
    <property type="component" value="Unassembled WGS sequence"/>
</dbReference>
<evidence type="ECO:0000256" key="6">
    <source>
        <dbReference type="ARBA" id="ARBA00022679"/>
    </source>
</evidence>
<keyword evidence="7" id="KW-0663">Pyridoxal phosphate</keyword>
<dbReference type="EC" id="2.6.1.22" evidence="3"/>
<dbReference type="Pfam" id="PF24546">
    <property type="entry name" value="Ig_TPPC8_3rd"/>
    <property type="match status" value="1"/>
</dbReference>
<evidence type="ECO:0000259" key="14">
    <source>
        <dbReference type="Pfam" id="PF24545"/>
    </source>
</evidence>
<dbReference type="GO" id="GO:0030170">
    <property type="term" value="F:pyridoxal phosphate binding"/>
    <property type="evidence" value="ECO:0007669"/>
    <property type="project" value="InterPro"/>
</dbReference>
<sequence length="1803" mass="200637">MIHLTGQNYSSKEILQNIFSPMVGAIVSQQAEELCQKNNLSFVEMLQPFLKLSSDAHFRDVAGTSVSIKGLRINVVDVNWRPPQTILAKKMLNEAVTSAVGEKMKPIKLDDGTFVDIPAAEPWFEQWRETFLTVQFPADHEFTRHLLCSLIVVSSIDPNPIETANQLTKKIQMMQSITPPRLPKWFSTDALNCYVMLHDGCSGDIGKAQQAFDGLKSSYGEHKCFLLQINSHSGAPADCPDPWLRYLKKHQRSEGATTSDIDSAPKTPQDMGSVTGMPSTVVQSSNLLTSHGGGSGSSSTLDTPPSSQAGVVLGEVIAHPLSPVQETGIEIQETSSLTSSIDSLSLQTINPNVWPIESDIEVAHGSFLTAGDLDNLKHFVQDFAVRALIPFVERLVGTLNDSISNKKGVSRSLLSATKRWFVTNKPGVNTNQNAVVYTNESTELQTRKLGDLYFMFGHYALAFQAYHQAKRDFNADSAWQYYAGALEMAALAAHMQGTANRKTYDYMEEAILTYLNSCKLPQFATRATLLSMECLRAAKLYSEAAKQLIRMTSEDSDLRSALLLEQASYCFLLANPPQYRKYALHCVLAGHRFSKVGQRKHSFRTYKQAYQVFERRGWSLAEDHIQYTIGRQASNLKKLDEAGACLAHLLRPSSMQTAAQQTLFLREYLSTKRALHAKGSDGANDIPSIALPRIVQTMTKVLVTSPPPVSNPLHVAATNISITSTQTGEHIWNKMEEMLVQTASERPVMVFRPSRSLFSVEAPATENPRSVHGEPIEVAFNLENTIKPAVLFENINLLWEFRKEATGEIFTNRPLFLGELNLEERSEIENVVATSFVGLVAFGEHETKTLVLKLTPRCTGQLRILGIVGKLSAAQPSLGGAPAGSGGDVPSLWGKQLFEAQPIRVASAKDGSKVLPVAPQLFDRKLEIEILPPAPALHVSFSRAPAEVLAGEVIPLKINMTNAGVSALRDIYVCIDNPRFVLLNPSEGDIPLSIRRDMADLAIESVGRDREARKQYVCRAFREADGNFIAPNETKTATLWLQAPYTKGQKDIRMMIYYAMPQDYPKLKHRLVRHTWNFNVNDSLLVDANCNISHPVKRELGIDVNVRNLNQVHHPLMTEITVNDLFLYCSTYELCQKKVVYIKTPGHTKLQSGAGLRTNDTLSLRCNLQRRPLDVAYDGNFQRYVEQKLSSVSVREPDAEAKATLPPLDAVGSFLIKHETKYIRVYEPSSNEEFNQMLNQRDRHMTLCVNWSAVINDNGATRKAYGQHLVQLRNLYDSVFCPPSERLQQITFSGQSDLHGIFADLDKVFPAENDDIDSGWGTNTRYGRWAVSRHFAAVPQAEPVAPSLKTEVPGPKSKALLQQLNQLQNAGSVQMFVDYDKSFGNYLQDVDGNVLLDIYTQISSVPLGYNHKELLKVFQNDHNLSTLINRPALGVFPGEDWPNRLQNVLMSVAPVGLDHVTTMMCGSCSNENAFKNIFIWYQKKQRGDATPFSEAEIQSCMINQAPGAPKLSILSFHGAFHGRTLGCLSTTHSKYIHKIDVPSFDWPIAPFPQYRYPLEENVRENAQEDARCLAEVERLIEQYAKRGIPVAGIIVEPIQSEGGDNEASPEFFQQLQRIAKAHGSALLIDEVQTGGGPTGKIWCHEHFNLPSPPDVVTFSKKMQLGGYYHGAHMKPPQPYRVFNTWMGDPGKLLLLEAILRVIKQESLLENVRRTGDKLKQGLMQAQRDFPQLLSAARGRGTFLAINCATPKLRDDIVGALKQKGVLSGGCGDLSIRFRPALIFGEKHVDIFLDKFNQVLKEVK</sequence>
<dbReference type="Pfam" id="PF24545">
    <property type="entry name" value="Ig_TPPC8_1st"/>
    <property type="match status" value="1"/>
</dbReference>
<keyword evidence="18" id="KW-1185">Reference proteome</keyword>
<evidence type="ECO:0000313" key="17">
    <source>
        <dbReference type="EnsemblMetazoa" id="ASIC016820-PA"/>
    </source>
</evidence>
<dbReference type="GO" id="GO:0047298">
    <property type="term" value="F:(S)-3-amino-2-methylpropionate transaminase activity"/>
    <property type="evidence" value="ECO:0007669"/>
    <property type="project" value="UniProtKB-EC"/>
</dbReference>
<dbReference type="InterPro" id="IPR058538">
    <property type="entry name" value="Ig_TPPC8_2nd"/>
</dbReference>
<feature type="region of interest" description="Disordered" evidence="12">
    <location>
        <begin position="250"/>
        <end position="305"/>
    </location>
</feature>
<dbReference type="InterPro" id="IPR015422">
    <property type="entry name" value="PyrdxlP-dep_Trfase_small"/>
</dbReference>
<evidence type="ECO:0000256" key="3">
    <source>
        <dbReference type="ARBA" id="ARBA00012876"/>
    </source>
</evidence>
<dbReference type="OrthoDB" id="203724at2759"/>
<protein>
    <recommendedName>
        <fullName evidence="10">(S)-3-amino-2-methylpropionate transaminase</fullName>
        <ecNumber evidence="4">2.6.1.19</ecNumber>
        <ecNumber evidence="3">2.6.1.22</ecNumber>
    </recommendedName>
    <alternativeName>
        <fullName evidence="11">GABA aminotransferase</fullName>
    </alternativeName>
    <alternativeName>
        <fullName evidence="9">Gamma-amino-N-butyrate transaminase</fullName>
    </alternativeName>
    <alternativeName>
        <fullName evidence="8">L-AIBAT</fullName>
    </alternativeName>
</protein>
<dbReference type="Gene3D" id="3.90.1150.10">
    <property type="entry name" value="Aspartate Aminotransferase, domain 1"/>
    <property type="match status" value="1"/>
</dbReference>
<comment type="cofactor">
    <cofactor evidence="1">
        <name>pyridoxal 5'-phosphate</name>
        <dbReference type="ChEBI" id="CHEBI:597326"/>
    </cofactor>
</comment>
<proteinExistence type="inferred from homology"/>
<dbReference type="InterPro" id="IPR015421">
    <property type="entry name" value="PyrdxlP-dep_Trfase_major"/>
</dbReference>
<reference evidence="16 18" key="1">
    <citation type="journal article" date="2014" name="BMC Genomics">
        <title>Genome sequence of Anopheles sinensis provides insight into genetics basis of mosquito competence for malaria parasites.</title>
        <authorList>
            <person name="Zhou D."/>
            <person name="Zhang D."/>
            <person name="Ding G."/>
            <person name="Shi L."/>
            <person name="Hou Q."/>
            <person name="Ye Y."/>
            <person name="Xu Y."/>
            <person name="Zhou H."/>
            <person name="Xiong C."/>
            <person name="Li S."/>
            <person name="Yu J."/>
            <person name="Hong S."/>
            <person name="Yu X."/>
            <person name="Zou P."/>
            <person name="Chen C."/>
            <person name="Chang X."/>
            <person name="Wang W."/>
            <person name="Lv Y."/>
            <person name="Sun Y."/>
            <person name="Ma L."/>
            <person name="Shen B."/>
            <person name="Zhu C."/>
        </authorList>
    </citation>
    <scope>NUCLEOTIDE SEQUENCE [LARGE SCALE GENOMIC DNA]</scope>
</reference>
<feature type="domain" description="TPPC8 second Ig-like" evidence="13">
    <location>
        <begin position="951"/>
        <end position="1072"/>
    </location>
</feature>
<evidence type="ECO:0000256" key="5">
    <source>
        <dbReference type="ARBA" id="ARBA00022576"/>
    </source>
</evidence>
<gene>
    <name evidence="16" type="ORF">ZHAS_00016820</name>
</gene>
<keyword evidence="6" id="KW-0808">Transferase</keyword>
<dbReference type="InterPro" id="IPR015424">
    <property type="entry name" value="PyrdxlP-dep_Trfase"/>
</dbReference>
<dbReference type="FunFam" id="3.40.640.10:FF:000029">
    <property type="entry name" value="4-aminobutyrate aminotransferase, mitochondrial"/>
    <property type="match status" value="1"/>
</dbReference>
<dbReference type="NCBIfam" id="TIGR00699">
    <property type="entry name" value="GABAtrns_euk"/>
    <property type="match status" value="1"/>
</dbReference>
<keyword evidence="5" id="KW-0032">Aminotransferase</keyword>
<dbReference type="InterPro" id="IPR058541">
    <property type="entry name" value="Ig_TPPC8_1st"/>
</dbReference>
<dbReference type="InterPro" id="IPR024420">
    <property type="entry name" value="TRAPP_III_complex_Trs85"/>
</dbReference>
<dbReference type="EMBL" id="ATLV01023269">
    <property type="status" value="NOT_ANNOTATED_CDS"/>
    <property type="molecule type" value="Genomic_DNA"/>
</dbReference>
<evidence type="ECO:0000256" key="2">
    <source>
        <dbReference type="ARBA" id="ARBA00008954"/>
    </source>
</evidence>
<evidence type="ECO:0000313" key="18">
    <source>
        <dbReference type="Proteomes" id="UP000030765"/>
    </source>
</evidence>
<evidence type="ECO:0000313" key="16">
    <source>
        <dbReference type="EMBL" id="KFB48807.1"/>
    </source>
</evidence>
<evidence type="ECO:0000256" key="8">
    <source>
        <dbReference type="ARBA" id="ARBA00029760"/>
    </source>
</evidence>
<dbReference type="VEuPathDB" id="VectorBase:ASIS005211"/>
<dbReference type="PANTHER" id="PTHR12975">
    <property type="entry name" value="TRANSPORT PROTEIN TRAPP"/>
    <property type="match status" value="1"/>
</dbReference>
<evidence type="ECO:0000256" key="11">
    <source>
        <dbReference type="ARBA" id="ARBA00031787"/>
    </source>
</evidence>
<dbReference type="InterPro" id="IPR058540">
    <property type="entry name" value="Ig_TPPC8_3rd"/>
</dbReference>
<dbReference type="InterPro" id="IPR005814">
    <property type="entry name" value="Aminotrans_3"/>
</dbReference>
<evidence type="ECO:0000256" key="12">
    <source>
        <dbReference type="SAM" id="MobiDB-lite"/>
    </source>
</evidence>
<reference evidence="17" key="2">
    <citation type="submission" date="2020-05" db="UniProtKB">
        <authorList>
            <consortium name="EnsemblMetazoa"/>
        </authorList>
    </citation>
    <scope>IDENTIFICATION</scope>
</reference>
<dbReference type="EC" id="2.6.1.19" evidence="4"/>
<dbReference type="InterPro" id="IPR004631">
    <property type="entry name" value="4NH2But_aminotransferase_euk"/>
</dbReference>
<dbReference type="GO" id="GO:1990072">
    <property type="term" value="C:TRAPPIII protein complex"/>
    <property type="evidence" value="ECO:0007669"/>
    <property type="project" value="TreeGrafter"/>
</dbReference>
<evidence type="ECO:0000259" key="15">
    <source>
        <dbReference type="Pfam" id="PF24546"/>
    </source>
</evidence>
<name>A0A084WF13_ANOSI</name>
<feature type="domain" description="TPPC8 first Ig-like" evidence="14">
    <location>
        <begin position="729"/>
        <end position="949"/>
    </location>
</feature>
<dbReference type="Gene3D" id="3.40.640.10">
    <property type="entry name" value="Type I PLP-dependent aspartate aminotransferase-like (Major domain)"/>
    <property type="match status" value="1"/>
</dbReference>
<dbReference type="STRING" id="74873.A0A084WF13"/>
<dbReference type="OMA" id="HEINMLF"/>
<evidence type="ECO:0000256" key="10">
    <source>
        <dbReference type="ARBA" id="ARBA00030857"/>
    </source>
</evidence>
<dbReference type="GO" id="GO:0034386">
    <property type="term" value="F:4-aminobutyrate:2-oxoglutarate transaminase activity"/>
    <property type="evidence" value="ECO:0007669"/>
    <property type="project" value="UniProtKB-EC"/>
</dbReference>
<dbReference type="VEuPathDB" id="VectorBase:ASIS019869"/>
<evidence type="ECO:0000256" key="9">
    <source>
        <dbReference type="ARBA" id="ARBA00030204"/>
    </source>
</evidence>
<dbReference type="GO" id="GO:0009448">
    <property type="term" value="P:gamma-aminobutyric acid metabolic process"/>
    <property type="evidence" value="ECO:0007669"/>
    <property type="project" value="InterPro"/>
</dbReference>
<dbReference type="Pfam" id="PF00202">
    <property type="entry name" value="Aminotran_3"/>
    <property type="match status" value="1"/>
</dbReference>
<dbReference type="EMBL" id="KE525341">
    <property type="protein sequence ID" value="KFB48807.1"/>
    <property type="molecule type" value="Genomic_DNA"/>
</dbReference>
<evidence type="ECO:0000256" key="4">
    <source>
        <dbReference type="ARBA" id="ARBA00012912"/>
    </source>
</evidence>
<feature type="domain" description="TPPC8 third Ig-like" evidence="15">
    <location>
        <begin position="1075"/>
        <end position="1271"/>
    </location>
</feature>
<feature type="compositionally biased region" description="Polar residues" evidence="12">
    <location>
        <begin position="270"/>
        <end position="283"/>
    </location>
</feature>
<dbReference type="EnsemblMetazoa" id="ASIC016820-RA">
    <property type="protein sequence ID" value="ASIC016820-PA"/>
    <property type="gene ID" value="ASIC016820"/>
</dbReference>
<evidence type="ECO:0000256" key="1">
    <source>
        <dbReference type="ARBA" id="ARBA00001933"/>
    </source>
</evidence>
<organism evidence="16">
    <name type="scientific">Anopheles sinensis</name>
    <name type="common">Mosquito</name>
    <dbReference type="NCBI Taxonomy" id="74873"/>
    <lineage>
        <taxon>Eukaryota</taxon>
        <taxon>Metazoa</taxon>
        <taxon>Ecdysozoa</taxon>
        <taxon>Arthropoda</taxon>
        <taxon>Hexapoda</taxon>
        <taxon>Insecta</taxon>
        <taxon>Pterygota</taxon>
        <taxon>Neoptera</taxon>
        <taxon>Endopterygota</taxon>
        <taxon>Diptera</taxon>
        <taxon>Nematocera</taxon>
        <taxon>Culicoidea</taxon>
        <taxon>Culicidae</taxon>
        <taxon>Anophelinae</taxon>
        <taxon>Anopheles</taxon>
    </lineage>
</organism>
<dbReference type="Pfam" id="PF24544">
    <property type="entry name" value="Ig_TPPC8_2nd"/>
    <property type="match status" value="1"/>
</dbReference>
<dbReference type="CDD" id="cd00610">
    <property type="entry name" value="OAT_like"/>
    <property type="match status" value="1"/>
</dbReference>
<evidence type="ECO:0000256" key="7">
    <source>
        <dbReference type="ARBA" id="ARBA00022898"/>
    </source>
</evidence>
<evidence type="ECO:0000259" key="13">
    <source>
        <dbReference type="Pfam" id="PF24544"/>
    </source>
</evidence>
<accession>A0A084WF13</accession>
<comment type="similarity">
    <text evidence="2">Belongs to the class-III pyridoxal-phosphate-dependent aminotransferase family.</text>
</comment>
<dbReference type="SUPFAM" id="SSF53383">
    <property type="entry name" value="PLP-dependent transferases"/>
    <property type="match status" value="1"/>
</dbReference>
<dbReference type="PANTHER" id="PTHR12975:SF6">
    <property type="entry name" value="TRAFFICKING PROTEIN PARTICLE COMPLEX SUBUNIT 8"/>
    <property type="match status" value="1"/>
</dbReference>